<comment type="caution">
    <text evidence="1">The sequence shown here is derived from an EMBL/GenBank/DDBJ whole genome shotgun (WGS) entry which is preliminary data.</text>
</comment>
<gene>
    <name evidence="1" type="ORF">AWC02_14930</name>
</gene>
<evidence type="ECO:0000313" key="2">
    <source>
        <dbReference type="Proteomes" id="UP000193465"/>
    </source>
</evidence>
<accession>A0A1X1TJ47</accession>
<organism evidence="1 2">
    <name type="scientific">Mycolicibacter engbaekii</name>
    <dbReference type="NCBI Taxonomy" id="188915"/>
    <lineage>
        <taxon>Bacteria</taxon>
        <taxon>Bacillati</taxon>
        <taxon>Actinomycetota</taxon>
        <taxon>Actinomycetes</taxon>
        <taxon>Mycobacteriales</taxon>
        <taxon>Mycobacteriaceae</taxon>
        <taxon>Mycolicibacter</taxon>
    </lineage>
</organism>
<dbReference type="STRING" id="188915.AWC02_14930"/>
<evidence type="ECO:0000313" key="1">
    <source>
        <dbReference type="EMBL" id="ORV44538.1"/>
    </source>
</evidence>
<sequence>MTVSFDAVVAVVGSNGGGVESEPTAAVAVSTEFLPVPLHPAGVAAKNPRCFTGIDGLRVVVHQAYSVTCRPVSPRHCSQVDCHCRQLPGGFGDGR</sequence>
<keyword evidence="2" id="KW-1185">Reference proteome</keyword>
<protein>
    <submittedName>
        <fullName evidence="1">Uncharacterized protein</fullName>
    </submittedName>
</protein>
<dbReference type="EMBL" id="LQOT01000048">
    <property type="protein sequence ID" value="ORV44538.1"/>
    <property type="molecule type" value="Genomic_DNA"/>
</dbReference>
<proteinExistence type="predicted"/>
<name>A0A1X1TJ47_9MYCO</name>
<dbReference type="Proteomes" id="UP000193465">
    <property type="component" value="Unassembled WGS sequence"/>
</dbReference>
<dbReference type="AlphaFoldDB" id="A0A1X1TJ47"/>
<reference evidence="1 2" key="1">
    <citation type="submission" date="2016-01" db="EMBL/GenBank/DDBJ databases">
        <title>The new phylogeny of the genus Mycobacterium.</title>
        <authorList>
            <person name="Tarcisio F."/>
            <person name="Conor M."/>
            <person name="Antonella G."/>
            <person name="Elisabetta G."/>
            <person name="Giulia F.S."/>
            <person name="Sara T."/>
            <person name="Anna F."/>
            <person name="Clotilde B."/>
            <person name="Roberto B."/>
            <person name="Veronica D.S."/>
            <person name="Fabio R."/>
            <person name="Monica P."/>
            <person name="Olivier J."/>
            <person name="Enrico T."/>
            <person name="Nicola S."/>
        </authorList>
    </citation>
    <scope>NUCLEOTIDE SEQUENCE [LARGE SCALE GENOMIC DNA]</scope>
    <source>
        <strain evidence="1 2">ATCC 27353</strain>
    </source>
</reference>